<feature type="active site" evidence="6">
    <location>
        <position position="276"/>
    </location>
</feature>
<dbReference type="Proteomes" id="UP000182658">
    <property type="component" value="Unassembled WGS sequence"/>
</dbReference>
<keyword evidence="7" id="KW-1015">Disulfide bond</keyword>
<proteinExistence type="inferred from homology"/>
<dbReference type="GO" id="GO:0004190">
    <property type="term" value="F:aspartic-type endopeptidase activity"/>
    <property type="evidence" value="ECO:0007669"/>
    <property type="project" value="UniProtKB-KW"/>
</dbReference>
<name>A0A1J7I565_9PEZI</name>
<dbReference type="PANTHER" id="PTHR47966">
    <property type="entry name" value="BETA-SITE APP-CLEAVING ENZYME, ISOFORM A-RELATED"/>
    <property type="match status" value="1"/>
</dbReference>
<feature type="signal peptide" evidence="9">
    <location>
        <begin position="1"/>
        <end position="23"/>
    </location>
</feature>
<protein>
    <submittedName>
        <fullName evidence="11">Acid protease</fullName>
    </submittedName>
</protein>
<gene>
    <name evidence="11" type="ORF">CONLIGDRAFT_687199</name>
</gene>
<evidence type="ECO:0000256" key="2">
    <source>
        <dbReference type="ARBA" id="ARBA00022670"/>
    </source>
</evidence>
<dbReference type="InterPro" id="IPR033876">
    <property type="entry name" value="SAP-like"/>
</dbReference>
<keyword evidence="3 9" id="KW-0732">Signal</keyword>
<evidence type="ECO:0000313" key="11">
    <source>
        <dbReference type="EMBL" id="OIW22783.1"/>
    </source>
</evidence>
<keyword evidence="12" id="KW-1185">Reference proteome</keyword>
<dbReference type="AlphaFoldDB" id="A0A1J7I565"/>
<dbReference type="PROSITE" id="PS51767">
    <property type="entry name" value="PEPTIDASE_A1"/>
    <property type="match status" value="1"/>
</dbReference>
<dbReference type="STRING" id="1408157.A0A1J7I565"/>
<dbReference type="OrthoDB" id="771136at2759"/>
<keyword evidence="4" id="KW-0064">Aspartyl protease</keyword>
<evidence type="ECO:0000256" key="7">
    <source>
        <dbReference type="PIRSR" id="PIRSR601461-2"/>
    </source>
</evidence>
<evidence type="ECO:0000256" key="5">
    <source>
        <dbReference type="ARBA" id="ARBA00022801"/>
    </source>
</evidence>
<feature type="disulfide bond" evidence="7">
    <location>
        <begin position="311"/>
        <end position="347"/>
    </location>
</feature>
<accession>A0A1J7I565</accession>
<dbReference type="EMBL" id="KV875110">
    <property type="protein sequence ID" value="OIW22783.1"/>
    <property type="molecule type" value="Genomic_DNA"/>
</dbReference>
<dbReference type="Gene3D" id="2.40.70.10">
    <property type="entry name" value="Acid Proteases"/>
    <property type="match status" value="2"/>
</dbReference>
<dbReference type="InParanoid" id="A0A1J7I565"/>
<dbReference type="GO" id="GO:0006508">
    <property type="term" value="P:proteolysis"/>
    <property type="evidence" value="ECO:0007669"/>
    <property type="project" value="UniProtKB-KW"/>
</dbReference>
<organism evidence="11 12">
    <name type="scientific">Coniochaeta ligniaria NRRL 30616</name>
    <dbReference type="NCBI Taxonomy" id="1408157"/>
    <lineage>
        <taxon>Eukaryota</taxon>
        <taxon>Fungi</taxon>
        <taxon>Dikarya</taxon>
        <taxon>Ascomycota</taxon>
        <taxon>Pezizomycotina</taxon>
        <taxon>Sordariomycetes</taxon>
        <taxon>Sordariomycetidae</taxon>
        <taxon>Coniochaetales</taxon>
        <taxon>Coniochaetaceae</taxon>
        <taxon>Coniochaeta</taxon>
    </lineage>
</organism>
<keyword evidence="5" id="KW-0378">Hydrolase</keyword>
<evidence type="ECO:0000259" key="10">
    <source>
        <dbReference type="PROSITE" id="PS51767"/>
    </source>
</evidence>
<evidence type="ECO:0000313" key="12">
    <source>
        <dbReference type="Proteomes" id="UP000182658"/>
    </source>
</evidence>
<evidence type="ECO:0000256" key="1">
    <source>
        <dbReference type="ARBA" id="ARBA00007447"/>
    </source>
</evidence>
<feature type="active site" evidence="6">
    <location>
        <position position="81"/>
    </location>
</feature>
<feature type="domain" description="Peptidase A1" evidence="10">
    <location>
        <begin position="63"/>
        <end position="382"/>
    </location>
</feature>
<dbReference type="Pfam" id="PF00026">
    <property type="entry name" value="Asp"/>
    <property type="match status" value="1"/>
</dbReference>
<feature type="disulfide bond" evidence="7">
    <location>
        <begin position="93"/>
        <end position="104"/>
    </location>
</feature>
<evidence type="ECO:0000256" key="9">
    <source>
        <dbReference type="SAM" id="SignalP"/>
    </source>
</evidence>
<evidence type="ECO:0000256" key="6">
    <source>
        <dbReference type="PIRSR" id="PIRSR601461-1"/>
    </source>
</evidence>
<dbReference type="PRINTS" id="PR00792">
    <property type="entry name" value="PEPSIN"/>
</dbReference>
<dbReference type="InterPro" id="IPR033121">
    <property type="entry name" value="PEPTIDASE_A1"/>
</dbReference>
<feature type="region of interest" description="Disordered" evidence="8">
    <location>
        <begin position="415"/>
        <end position="436"/>
    </location>
</feature>
<comment type="similarity">
    <text evidence="1">Belongs to the peptidase A1 family.</text>
</comment>
<dbReference type="InterPro" id="IPR001461">
    <property type="entry name" value="Aspartic_peptidase_A1"/>
</dbReference>
<reference evidence="11 12" key="1">
    <citation type="submission" date="2016-10" db="EMBL/GenBank/DDBJ databases">
        <title>Draft genome sequence of Coniochaeta ligniaria NRRL30616, a lignocellulolytic fungus for bioabatement of inhibitors in plant biomass hydrolysates.</title>
        <authorList>
            <consortium name="DOE Joint Genome Institute"/>
            <person name="Jimenez D.J."/>
            <person name="Hector R.E."/>
            <person name="Riley R."/>
            <person name="Sun H."/>
            <person name="Grigoriev I.V."/>
            <person name="Van Elsas J.D."/>
            <person name="Nichols N.N."/>
        </authorList>
    </citation>
    <scope>NUCLEOTIDE SEQUENCE [LARGE SCALE GENOMIC DNA]</scope>
    <source>
        <strain evidence="11 12">NRRL 30616</strain>
    </source>
</reference>
<evidence type="ECO:0000256" key="3">
    <source>
        <dbReference type="ARBA" id="ARBA00022729"/>
    </source>
</evidence>
<evidence type="ECO:0000256" key="4">
    <source>
        <dbReference type="ARBA" id="ARBA00022750"/>
    </source>
</evidence>
<dbReference type="PANTHER" id="PTHR47966:SF65">
    <property type="entry name" value="ASPARTIC-TYPE ENDOPEPTIDASE"/>
    <property type="match status" value="1"/>
</dbReference>
<evidence type="ECO:0000256" key="8">
    <source>
        <dbReference type="SAM" id="MobiDB-lite"/>
    </source>
</evidence>
<sequence length="464" mass="49496">MAFSFSFSYLVLVLVICLGRSIAQEDTTHEGCIHMPIIHLTNTQYFEKRAVSLSLTNRSDIAYYAQLNIGNPAQPVFVQLDTGSFELWVNPQCANLDVNDARFCQTVGQYDTTQSSTSVSLGTSKTLRYGIGSANISYFTDDIALPGSTTTLRDVQFGVATSTGEEFSGIMGIGYGQGIATRYRNFVDELSAQNATKVKAFTVALGNKDDQEGIIVFGGVDTSRFSGTLARLPIIPAAQSPDQVPRYWVNMQSLSLTPPSGKTRSYSNSSIPVFLDTGATMTLLPADLAQAVAKDFGSTGADANGFYEVSCDLENVNGTLDFAFDGTTIRVPYREIIRYVAGSPPTCFLGISPSDSFTLLGDTFMRSAYAVFDLDNNLIWMTQAANCGSTPAALSSMSVMSTLTGACNVNRAVTSGDTGSTSGTGEAASSSGTASTRPHYALHARCDSTRRDLATTLAAVLLNI</sequence>
<dbReference type="SUPFAM" id="SSF50630">
    <property type="entry name" value="Acid proteases"/>
    <property type="match status" value="1"/>
</dbReference>
<keyword evidence="2 11" id="KW-0645">Protease</keyword>
<dbReference type="InterPro" id="IPR021109">
    <property type="entry name" value="Peptidase_aspartic_dom_sf"/>
</dbReference>
<feature type="chain" id="PRO_5012520885" evidence="9">
    <location>
        <begin position="24"/>
        <end position="464"/>
    </location>
</feature>
<dbReference type="CDD" id="cd05474">
    <property type="entry name" value="SAP_like"/>
    <property type="match status" value="1"/>
</dbReference>